<evidence type="ECO:0000313" key="2">
    <source>
        <dbReference type="Proteomes" id="UP001597285"/>
    </source>
</evidence>
<name>A0ABW4NJT7_9LACT</name>
<gene>
    <name evidence="1" type="ORF">ACFSBK_02165</name>
</gene>
<proteinExistence type="predicted"/>
<accession>A0ABW4NJT7</accession>
<reference evidence="2" key="1">
    <citation type="journal article" date="2019" name="Int. J. Syst. Evol. Microbiol.">
        <title>The Global Catalogue of Microorganisms (GCM) 10K type strain sequencing project: providing services to taxonomists for standard genome sequencing and annotation.</title>
        <authorList>
            <consortium name="The Broad Institute Genomics Platform"/>
            <consortium name="The Broad Institute Genome Sequencing Center for Infectious Disease"/>
            <person name="Wu L."/>
            <person name="Ma J."/>
        </authorList>
    </citation>
    <scope>NUCLEOTIDE SEQUENCE [LARGE SCALE GENOMIC DNA]</scope>
    <source>
        <strain evidence="2">KCTC 42143</strain>
    </source>
</reference>
<dbReference type="Proteomes" id="UP001597285">
    <property type="component" value="Unassembled WGS sequence"/>
</dbReference>
<sequence length="136" mass="15965">MNEKTILDYLKRHGLEAIPGQTIFAEKLPTKKNWFKKLLGMEKNKPYCINFSKHELVLMPLDTKTDSLKEGVYNQIPLSEIEKIRFEKPAADNELIVDYKNTQKPAEHYFIPQEYTATPWHSKNLMHLIEQFGSEK</sequence>
<dbReference type="EMBL" id="JBHUFF010000008">
    <property type="protein sequence ID" value="MFD1798664.1"/>
    <property type="molecule type" value="Genomic_DNA"/>
</dbReference>
<evidence type="ECO:0000313" key="1">
    <source>
        <dbReference type="EMBL" id="MFD1798664.1"/>
    </source>
</evidence>
<dbReference type="RefSeq" id="WP_058919076.1">
    <property type="nucleotide sequence ID" value="NZ_JBHSQC010000015.1"/>
</dbReference>
<protein>
    <submittedName>
        <fullName evidence="1">Uncharacterized protein</fullName>
    </submittedName>
</protein>
<organism evidence="1 2">
    <name type="scientific">Carnobacterium antarcticum</name>
    <dbReference type="NCBI Taxonomy" id="2126436"/>
    <lineage>
        <taxon>Bacteria</taxon>
        <taxon>Bacillati</taxon>
        <taxon>Bacillota</taxon>
        <taxon>Bacilli</taxon>
        <taxon>Lactobacillales</taxon>
        <taxon>Carnobacteriaceae</taxon>
        <taxon>Carnobacterium</taxon>
    </lineage>
</organism>
<comment type="caution">
    <text evidence="1">The sequence shown here is derived from an EMBL/GenBank/DDBJ whole genome shotgun (WGS) entry which is preliminary data.</text>
</comment>
<keyword evidence="2" id="KW-1185">Reference proteome</keyword>